<protein>
    <recommendedName>
        <fullName evidence="5 6">Transcription termination/antitermination protein NusG</fullName>
    </recommendedName>
</protein>
<comment type="similarity">
    <text evidence="5 7">Belongs to the NusG family.</text>
</comment>
<dbReference type="Proteomes" id="UP000028481">
    <property type="component" value="Chromosome"/>
</dbReference>
<keyword evidence="2 5" id="KW-0889">Transcription antitermination</keyword>
<dbReference type="SMART" id="SM00739">
    <property type="entry name" value="KOW"/>
    <property type="match status" value="1"/>
</dbReference>
<dbReference type="InterPro" id="IPR001062">
    <property type="entry name" value="Transcrpt_antiterm_NusG"/>
</dbReference>
<comment type="function">
    <text evidence="5 7">Participates in transcription elongation, termination and antitermination.</text>
</comment>
<dbReference type="InterPro" id="IPR006645">
    <property type="entry name" value="NGN-like_dom"/>
</dbReference>
<name>A0A075WUW4_9BACT</name>
<dbReference type="STRING" id="289377.HL41_08975"/>
<keyword evidence="4 5" id="KW-0804">Transcription</keyword>
<dbReference type="InterPro" id="IPR008991">
    <property type="entry name" value="Translation_prot_SH3-like_sf"/>
</dbReference>
<dbReference type="InterPro" id="IPR014722">
    <property type="entry name" value="Rib_uL2_dom2"/>
</dbReference>
<dbReference type="OrthoDB" id="9809075at2"/>
<keyword evidence="1 5" id="KW-0806">Transcription termination</keyword>
<dbReference type="Gene3D" id="2.30.30.30">
    <property type="match status" value="1"/>
</dbReference>
<sequence length="175" mass="20411">MAKVWYSVQVWSGWEEKVKAMVEELLSRKGMSNKVERFFVPPSKEIEVTFSPEKQFVKFFYSGYFLMLGEIDEELKEEIKRLEGVLDVIGGDRLYVFRTEEVEKLISQLVVEEIKPKPRYQFTQGDRVRITEGPFANFIGVVDEVKPDKGKVKVLVSIFGRETPVEIEFAYLQKI</sequence>
<gene>
    <name evidence="5" type="primary">nusG</name>
    <name evidence="9" type="ORF">HL41_08975</name>
</gene>
<evidence type="ECO:0000256" key="3">
    <source>
        <dbReference type="ARBA" id="ARBA00023015"/>
    </source>
</evidence>
<accession>A0A075WUW4</accession>
<dbReference type="PRINTS" id="PR00338">
    <property type="entry name" value="NUSGTNSCPFCT"/>
</dbReference>
<dbReference type="HOGENOM" id="CLU_067287_1_0_0"/>
<dbReference type="GO" id="GO:0032784">
    <property type="term" value="P:regulation of DNA-templated transcription elongation"/>
    <property type="evidence" value="ECO:0007669"/>
    <property type="project" value="InterPro"/>
</dbReference>
<dbReference type="InterPro" id="IPR015869">
    <property type="entry name" value="Transcrpt_antiterm_NusG_bac_CS"/>
</dbReference>
<evidence type="ECO:0000313" key="10">
    <source>
        <dbReference type="Proteomes" id="UP000028481"/>
    </source>
</evidence>
<evidence type="ECO:0000259" key="8">
    <source>
        <dbReference type="SMART" id="SM00739"/>
    </source>
</evidence>
<organism evidence="9 10">
    <name type="scientific">Thermodesulfobacterium commune DSM 2178</name>
    <dbReference type="NCBI Taxonomy" id="289377"/>
    <lineage>
        <taxon>Bacteria</taxon>
        <taxon>Pseudomonadati</taxon>
        <taxon>Thermodesulfobacteriota</taxon>
        <taxon>Thermodesulfobacteria</taxon>
        <taxon>Thermodesulfobacteriales</taxon>
        <taxon>Thermodesulfobacteriaceae</taxon>
        <taxon>Thermodesulfobacterium</taxon>
    </lineage>
</organism>
<evidence type="ECO:0000256" key="5">
    <source>
        <dbReference type="HAMAP-Rule" id="MF_00948"/>
    </source>
</evidence>
<dbReference type="Pfam" id="PF02357">
    <property type="entry name" value="NusG"/>
    <property type="match status" value="1"/>
</dbReference>
<dbReference type="FunFam" id="2.30.30.30:FF:000002">
    <property type="entry name" value="Transcription termination/antitermination factor NusG"/>
    <property type="match status" value="1"/>
</dbReference>
<dbReference type="PaxDb" id="289377-HL41_08975"/>
<dbReference type="PANTHER" id="PTHR30265:SF2">
    <property type="entry name" value="TRANSCRIPTION TERMINATION_ANTITERMINATION PROTEIN NUSG"/>
    <property type="match status" value="1"/>
</dbReference>
<evidence type="ECO:0000256" key="4">
    <source>
        <dbReference type="ARBA" id="ARBA00023163"/>
    </source>
</evidence>
<evidence type="ECO:0000313" key="9">
    <source>
        <dbReference type="EMBL" id="AIH04760.1"/>
    </source>
</evidence>
<evidence type="ECO:0000256" key="2">
    <source>
        <dbReference type="ARBA" id="ARBA00022814"/>
    </source>
</evidence>
<dbReference type="CDD" id="cd06091">
    <property type="entry name" value="KOW_NusG"/>
    <property type="match status" value="1"/>
</dbReference>
<dbReference type="PANTHER" id="PTHR30265">
    <property type="entry name" value="RHO-INTERACTING TRANSCRIPTION TERMINATION FACTOR NUSG"/>
    <property type="match status" value="1"/>
</dbReference>
<keyword evidence="10" id="KW-1185">Reference proteome</keyword>
<dbReference type="eggNOG" id="COG0250">
    <property type="taxonomic scope" value="Bacteria"/>
</dbReference>
<dbReference type="InterPro" id="IPR005824">
    <property type="entry name" value="KOW"/>
</dbReference>
<dbReference type="SUPFAM" id="SSF82679">
    <property type="entry name" value="N-utilization substance G protein NusG, N-terminal domain"/>
    <property type="match status" value="1"/>
</dbReference>
<keyword evidence="3 5" id="KW-0805">Transcription regulation</keyword>
<reference evidence="9 10" key="1">
    <citation type="journal article" date="2015" name="Genome Announc.">
        <title>Genome Sequence of a Sulfate-Reducing Thermophilic Bacterium, Thermodesulfobacterium commune DSM 2178T (Phylum Thermodesulfobacteria).</title>
        <authorList>
            <person name="Bhatnagar S."/>
            <person name="Badger J.H."/>
            <person name="Madupu R."/>
            <person name="Khouri H.M."/>
            <person name="O'Connor E.M."/>
            <person name="Robb F.T."/>
            <person name="Ward N.L."/>
            <person name="Eisen J.A."/>
        </authorList>
    </citation>
    <scope>NUCLEOTIDE SEQUENCE [LARGE SCALE GENOMIC DNA]</scope>
    <source>
        <strain evidence="9 10">DSM 2178</strain>
    </source>
</reference>
<dbReference type="GO" id="GO:0006353">
    <property type="term" value="P:DNA-templated transcription termination"/>
    <property type="evidence" value="ECO:0007669"/>
    <property type="project" value="UniProtKB-UniRule"/>
</dbReference>
<dbReference type="SUPFAM" id="SSF50104">
    <property type="entry name" value="Translation proteins SH3-like domain"/>
    <property type="match status" value="1"/>
</dbReference>
<proteinExistence type="inferred from homology"/>
<evidence type="ECO:0000256" key="7">
    <source>
        <dbReference type="RuleBase" id="RU000538"/>
    </source>
</evidence>
<dbReference type="EMBL" id="CP008796">
    <property type="protein sequence ID" value="AIH04760.1"/>
    <property type="molecule type" value="Genomic_DNA"/>
</dbReference>
<dbReference type="InterPro" id="IPR036735">
    <property type="entry name" value="NGN_dom_sf"/>
</dbReference>
<dbReference type="GO" id="GO:0005829">
    <property type="term" value="C:cytosol"/>
    <property type="evidence" value="ECO:0007669"/>
    <property type="project" value="UniProtKB-ARBA"/>
</dbReference>
<feature type="domain" description="KOW" evidence="8">
    <location>
        <begin position="121"/>
        <end position="148"/>
    </location>
</feature>
<dbReference type="Gene3D" id="3.30.70.940">
    <property type="entry name" value="NusG, N-terminal domain"/>
    <property type="match status" value="1"/>
</dbReference>
<dbReference type="InterPro" id="IPR043425">
    <property type="entry name" value="NusG-like"/>
</dbReference>
<dbReference type="GO" id="GO:0006354">
    <property type="term" value="P:DNA-templated transcription elongation"/>
    <property type="evidence" value="ECO:0007669"/>
    <property type="project" value="UniProtKB-UniRule"/>
</dbReference>
<dbReference type="RefSeq" id="WP_038061930.1">
    <property type="nucleotide sequence ID" value="NZ_CP008796.1"/>
</dbReference>
<dbReference type="KEGG" id="tcm:HL41_08975"/>
<dbReference type="HAMAP" id="MF_00948">
    <property type="entry name" value="NusG"/>
    <property type="match status" value="1"/>
</dbReference>
<dbReference type="NCBIfam" id="TIGR00922">
    <property type="entry name" value="nusG"/>
    <property type="match status" value="1"/>
</dbReference>
<dbReference type="Pfam" id="PF00467">
    <property type="entry name" value="KOW"/>
    <property type="match status" value="1"/>
</dbReference>
<dbReference type="AlphaFoldDB" id="A0A075WUW4"/>
<dbReference type="PROSITE" id="PS01014">
    <property type="entry name" value="NUSG"/>
    <property type="match status" value="1"/>
</dbReference>
<dbReference type="GO" id="GO:0031564">
    <property type="term" value="P:transcription antitermination"/>
    <property type="evidence" value="ECO:0007669"/>
    <property type="project" value="UniProtKB-UniRule"/>
</dbReference>
<evidence type="ECO:0000256" key="6">
    <source>
        <dbReference type="NCBIfam" id="TIGR00922"/>
    </source>
</evidence>
<evidence type="ECO:0000256" key="1">
    <source>
        <dbReference type="ARBA" id="ARBA00022472"/>
    </source>
</evidence>